<protein>
    <submittedName>
        <fullName evidence="1">Roadblock/LC7 domain-containing protein</fullName>
    </submittedName>
</protein>
<evidence type="ECO:0000313" key="1">
    <source>
        <dbReference type="EMBL" id="WSC01709.1"/>
    </source>
</evidence>
<accession>A0ACD4ZTH8</accession>
<reference evidence="1" key="1">
    <citation type="submission" date="2022-10" db="EMBL/GenBank/DDBJ databases">
        <title>The complete genomes of actinobacterial strains from the NBC collection.</title>
        <authorList>
            <person name="Joergensen T.S."/>
            <person name="Alvarez Arevalo M."/>
            <person name="Sterndorff E.B."/>
            <person name="Faurdal D."/>
            <person name="Vuksanovic O."/>
            <person name="Mourched A.-S."/>
            <person name="Charusanti P."/>
            <person name="Shaw S."/>
            <person name="Blin K."/>
            <person name="Weber T."/>
        </authorList>
    </citation>
    <scope>NUCLEOTIDE SEQUENCE</scope>
    <source>
        <strain evidence="1">NBC 01771</strain>
    </source>
</reference>
<keyword evidence="2" id="KW-1185">Reference proteome</keyword>
<gene>
    <name evidence="1" type="ORF">OG835_35010</name>
</gene>
<name>A0ACD4ZTH8_9ACTN</name>
<proteinExistence type="predicted"/>
<organism evidence="1 2">
    <name type="scientific">Streptomyces scopuliridis</name>
    <dbReference type="NCBI Taxonomy" id="452529"/>
    <lineage>
        <taxon>Bacteria</taxon>
        <taxon>Bacillati</taxon>
        <taxon>Actinomycetota</taxon>
        <taxon>Actinomycetes</taxon>
        <taxon>Kitasatosporales</taxon>
        <taxon>Streptomycetaceae</taxon>
        <taxon>Streptomyces</taxon>
    </lineage>
</organism>
<sequence length="139" mass="14413">MNSDEADFVFPSEPGQLDWILESFVERVPGAFCAVLASGDGVRRGTHGLDTDSADHLSAIVTGLRSLAKGVGKVTGTPGQVRQVVVEHDSALLFVSAAGRGSVLGVLADHDADANVVGHEMAALVTSLREHLGTPVRTA</sequence>
<dbReference type="EMBL" id="CP109109">
    <property type="protein sequence ID" value="WSC01709.1"/>
    <property type="molecule type" value="Genomic_DNA"/>
</dbReference>
<dbReference type="Proteomes" id="UP001348369">
    <property type="component" value="Chromosome"/>
</dbReference>
<evidence type="ECO:0000313" key="2">
    <source>
        <dbReference type="Proteomes" id="UP001348369"/>
    </source>
</evidence>